<comment type="similarity">
    <text evidence="2">Belongs to the mitochondrion-specific ribosomal protein mS29 family.</text>
</comment>
<dbReference type="OMA" id="DITNYDW"/>
<keyword evidence="4" id="KW-0689">Ribosomal protein</keyword>
<dbReference type="PANTHER" id="PTHR12810:SF0">
    <property type="entry name" value="SMALL RIBOSOMAL SUBUNIT PROTEIN MS29"/>
    <property type="match status" value="1"/>
</dbReference>
<keyword evidence="8" id="KW-1185">Reference proteome</keyword>
<dbReference type="GO" id="GO:0005763">
    <property type="term" value="C:mitochondrial small ribosomal subunit"/>
    <property type="evidence" value="ECO:0007669"/>
    <property type="project" value="TreeGrafter"/>
</dbReference>
<organism evidence="8 9">
    <name type="scientific">Romanomermis culicivorax</name>
    <name type="common">Nematode worm</name>
    <dbReference type="NCBI Taxonomy" id="13658"/>
    <lineage>
        <taxon>Eukaryota</taxon>
        <taxon>Metazoa</taxon>
        <taxon>Ecdysozoa</taxon>
        <taxon>Nematoda</taxon>
        <taxon>Enoplea</taxon>
        <taxon>Dorylaimia</taxon>
        <taxon>Mermithida</taxon>
        <taxon>Mermithoidea</taxon>
        <taxon>Mermithidae</taxon>
        <taxon>Romanomermis</taxon>
    </lineage>
</organism>
<evidence type="ECO:0000256" key="3">
    <source>
        <dbReference type="ARBA" id="ARBA00022946"/>
    </source>
</evidence>
<comment type="subcellular location">
    <subcellularLocation>
        <location evidence="1">Mitochondrion</location>
    </subcellularLocation>
</comment>
<dbReference type="InterPro" id="IPR008092">
    <property type="entry name" value="Ribosomal_mS29_met"/>
</dbReference>
<dbReference type="SUPFAM" id="SSF52540">
    <property type="entry name" value="P-loop containing nucleoside triphosphate hydrolases"/>
    <property type="match status" value="1"/>
</dbReference>
<dbReference type="WBParaSite" id="nRc.2.0.1.t06684-RA">
    <property type="protein sequence ID" value="nRc.2.0.1.t06684-RA"/>
    <property type="gene ID" value="nRc.2.0.1.g06684"/>
</dbReference>
<evidence type="ECO:0000256" key="6">
    <source>
        <dbReference type="ARBA" id="ARBA00023274"/>
    </source>
</evidence>
<dbReference type="PRINTS" id="PR01716">
    <property type="entry name" value="DEATHASSOCP3"/>
</dbReference>
<evidence type="ECO:0000256" key="4">
    <source>
        <dbReference type="ARBA" id="ARBA00022980"/>
    </source>
</evidence>
<proteinExistence type="inferred from homology"/>
<accession>A0A915HXS0</accession>
<dbReference type="GO" id="GO:0003735">
    <property type="term" value="F:structural constituent of ribosome"/>
    <property type="evidence" value="ECO:0007669"/>
    <property type="project" value="TreeGrafter"/>
</dbReference>
<evidence type="ECO:0000313" key="9">
    <source>
        <dbReference type="WBParaSite" id="nRc.2.0.1.t06684-RA"/>
    </source>
</evidence>
<protein>
    <recommendedName>
        <fullName evidence="7">Small ribosomal subunit protein mS29</fullName>
    </recommendedName>
</protein>
<evidence type="ECO:0000256" key="7">
    <source>
        <dbReference type="ARBA" id="ARBA00035140"/>
    </source>
</evidence>
<dbReference type="AlphaFoldDB" id="A0A915HXS0"/>
<evidence type="ECO:0000256" key="2">
    <source>
        <dbReference type="ARBA" id="ARBA00009863"/>
    </source>
</evidence>
<keyword evidence="5" id="KW-0496">Mitochondrion</keyword>
<dbReference type="GO" id="GO:0006915">
    <property type="term" value="P:apoptotic process"/>
    <property type="evidence" value="ECO:0007669"/>
    <property type="project" value="InterPro"/>
</dbReference>
<sequence length="349" mass="40199">DQLSLKNEAQWLRVPHETYENLSFNVGLRSDFVKLVRTIRECSILVRKPALDVTNALNHLRPQIPPIRYILYGLSGNGKSVSLHHIIYWAHVQKWVVCWFPKTYKYRRNAKECIQSTWKSGRIDLPEESSLWLTQFAKMNASLLDNPKLVTTKKYNWAPGETTEKGRPLTDLIKTGSTRIKTASDCMAALLRELKHYSKCQEIKLLLCIDQVNSLFGPTNLRRIDNYCAEPEDVTIMRAILDLLDADWNNGAIVTSIDAMEKDQHLPGSPSTVNLPYYLLGRDGMNQLQPFVPIEVPPYTFEEAHSCVDFYVDRHWLINEKFQTPAGRDEMFRLVDFNANLLERVCSGR</sequence>
<dbReference type="PANTHER" id="PTHR12810">
    <property type="entry name" value="MITOCHONDRIAL 28S RIBOSOMAL PROTEIN S29"/>
    <property type="match status" value="1"/>
</dbReference>
<dbReference type="Proteomes" id="UP000887565">
    <property type="component" value="Unplaced"/>
</dbReference>
<evidence type="ECO:0000256" key="5">
    <source>
        <dbReference type="ARBA" id="ARBA00023128"/>
    </source>
</evidence>
<keyword evidence="6" id="KW-0687">Ribonucleoprotein</keyword>
<evidence type="ECO:0000313" key="8">
    <source>
        <dbReference type="Proteomes" id="UP000887565"/>
    </source>
</evidence>
<dbReference type="InterPro" id="IPR027417">
    <property type="entry name" value="P-loop_NTPase"/>
</dbReference>
<dbReference type="Pfam" id="PF10236">
    <property type="entry name" value="DAP3"/>
    <property type="match status" value="1"/>
</dbReference>
<dbReference type="InterPro" id="IPR019368">
    <property type="entry name" value="Ribosomal_mS29"/>
</dbReference>
<evidence type="ECO:0000256" key="1">
    <source>
        <dbReference type="ARBA" id="ARBA00004173"/>
    </source>
</evidence>
<keyword evidence="3" id="KW-0809">Transit peptide</keyword>
<name>A0A915HXS0_ROMCU</name>
<reference evidence="9" key="1">
    <citation type="submission" date="2022-11" db="UniProtKB">
        <authorList>
            <consortium name="WormBaseParasite"/>
        </authorList>
    </citation>
    <scope>IDENTIFICATION</scope>
</reference>